<sequence length="96" mass="9953">MQELRYLSGVASLELNRDKCAGCGMCTVVCPHRVFEFREGKAEAVDRDACMECGACALNCPTGAISVSPGVGCAQAIIKGWLTGGPANCDCGSDCC</sequence>
<proteinExistence type="predicted"/>
<dbReference type="PANTHER" id="PTHR43687:SF4">
    <property type="entry name" value="BLR5484 PROTEIN"/>
    <property type="match status" value="1"/>
</dbReference>
<dbReference type="InterPro" id="IPR017900">
    <property type="entry name" value="4Fe4S_Fe_S_CS"/>
</dbReference>
<dbReference type="PROSITE" id="PS51379">
    <property type="entry name" value="4FE4S_FER_2"/>
    <property type="match status" value="2"/>
</dbReference>
<dbReference type="InterPro" id="IPR050572">
    <property type="entry name" value="Fe-S_Ferredoxin"/>
</dbReference>
<dbReference type="InterPro" id="IPR017896">
    <property type="entry name" value="4Fe4S_Fe-S-bd"/>
</dbReference>
<keyword evidence="3" id="KW-0408">Iron</keyword>
<dbReference type="GO" id="GO:0051539">
    <property type="term" value="F:4 iron, 4 sulfur cluster binding"/>
    <property type="evidence" value="ECO:0007669"/>
    <property type="project" value="UniProtKB-KW"/>
</dbReference>
<dbReference type="EMBL" id="CP003221">
    <property type="protein sequence ID" value="EGJ48475.1"/>
    <property type="molecule type" value="Genomic_DNA"/>
</dbReference>
<evidence type="ECO:0000256" key="1">
    <source>
        <dbReference type="ARBA" id="ARBA00022485"/>
    </source>
</evidence>
<dbReference type="STRING" id="690850.Desaf_0115"/>
<evidence type="ECO:0000313" key="6">
    <source>
        <dbReference type="EMBL" id="EGJ48475.1"/>
    </source>
</evidence>
<keyword evidence="4" id="KW-0411">Iron-sulfur</keyword>
<evidence type="ECO:0000313" key="7">
    <source>
        <dbReference type="Proteomes" id="UP000007844"/>
    </source>
</evidence>
<gene>
    <name evidence="6" type="ORF">Desaf_0115</name>
</gene>
<protein>
    <submittedName>
        <fullName evidence="6">4Fe-4S ferredoxin iron-sulfur binding domain-containing protein</fullName>
    </submittedName>
</protein>
<dbReference type="PANTHER" id="PTHR43687">
    <property type="entry name" value="ADENYLYLSULFATE REDUCTASE, BETA SUBUNIT"/>
    <property type="match status" value="1"/>
</dbReference>
<dbReference type="HOGENOM" id="CLU_158022_0_0_7"/>
<keyword evidence="1" id="KW-0004">4Fe-4S</keyword>
<dbReference type="AlphaFoldDB" id="F3YTU4"/>
<dbReference type="NCBIfam" id="NF040864">
    <property type="entry name" value="HgcB_ferredoxin"/>
    <property type="match status" value="1"/>
</dbReference>
<dbReference type="eggNOG" id="COG4231">
    <property type="taxonomic scope" value="Bacteria"/>
</dbReference>
<dbReference type="SUPFAM" id="SSF54862">
    <property type="entry name" value="4Fe-4S ferredoxins"/>
    <property type="match status" value="1"/>
</dbReference>
<evidence type="ECO:0000259" key="5">
    <source>
        <dbReference type="PROSITE" id="PS51379"/>
    </source>
</evidence>
<name>F3YTU4_DESAF</name>
<keyword evidence="7" id="KW-1185">Reference proteome</keyword>
<organism evidence="6 7">
    <name type="scientific">Desulfocurvibacter africanus subsp. africanus str. Walvis Bay</name>
    <dbReference type="NCBI Taxonomy" id="690850"/>
    <lineage>
        <taxon>Bacteria</taxon>
        <taxon>Pseudomonadati</taxon>
        <taxon>Thermodesulfobacteriota</taxon>
        <taxon>Desulfovibrionia</taxon>
        <taxon>Desulfovibrionales</taxon>
        <taxon>Desulfovibrionaceae</taxon>
        <taxon>Desulfocurvibacter</taxon>
    </lineage>
</organism>
<feature type="domain" description="4Fe-4S ferredoxin-type" evidence="5">
    <location>
        <begin position="11"/>
        <end position="40"/>
    </location>
</feature>
<dbReference type="Pfam" id="PF12838">
    <property type="entry name" value="Fer4_7"/>
    <property type="match status" value="1"/>
</dbReference>
<keyword evidence="2" id="KW-0479">Metal-binding</keyword>
<evidence type="ECO:0000256" key="2">
    <source>
        <dbReference type="ARBA" id="ARBA00022723"/>
    </source>
</evidence>
<feature type="domain" description="4Fe-4S ferredoxin-type" evidence="5">
    <location>
        <begin position="41"/>
        <end position="70"/>
    </location>
</feature>
<dbReference type="KEGG" id="daf:Desaf_0115"/>
<evidence type="ECO:0000256" key="3">
    <source>
        <dbReference type="ARBA" id="ARBA00023004"/>
    </source>
</evidence>
<dbReference type="Proteomes" id="UP000007844">
    <property type="component" value="Chromosome"/>
</dbReference>
<dbReference type="RefSeq" id="WP_014258346.1">
    <property type="nucleotide sequence ID" value="NC_016629.1"/>
</dbReference>
<dbReference type="Gene3D" id="3.30.70.20">
    <property type="match status" value="1"/>
</dbReference>
<dbReference type="GO" id="GO:0046872">
    <property type="term" value="F:metal ion binding"/>
    <property type="evidence" value="ECO:0007669"/>
    <property type="project" value="UniProtKB-KW"/>
</dbReference>
<dbReference type="PROSITE" id="PS00198">
    <property type="entry name" value="4FE4S_FER_1"/>
    <property type="match status" value="1"/>
</dbReference>
<evidence type="ECO:0000256" key="4">
    <source>
        <dbReference type="ARBA" id="ARBA00023014"/>
    </source>
</evidence>
<reference evidence="6 7" key="1">
    <citation type="journal article" date="2011" name="J. Bacteriol.">
        <title>Genome sequence of the mercury-methylating and pleomorphic Desulfovibrio africanus Strain Walvis Bay.</title>
        <authorList>
            <person name="Brown S.D."/>
            <person name="Wall J.D."/>
            <person name="Kucken A.M."/>
            <person name="Gilmour C.C."/>
            <person name="Podar M."/>
            <person name="Brandt C.C."/>
            <person name="Teshima H."/>
            <person name="Detter J.C."/>
            <person name="Han C.S."/>
            <person name="Land M.L."/>
            <person name="Lucas S."/>
            <person name="Han J."/>
            <person name="Pennacchio L."/>
            <person name="Nolan M."/>
            <person name="Pitluck S."/>
            <person name="Woyke T."/>
            <person name="Goodwin L."/>
            <person name="Palumbo A.V."/>
            <person name="Elias D.A."/>
        </authorList>
    </citation>
    <scope>NUCLEOTIDE SEQUENCE [LARGE SCALE GENOMIC DNA]</scope>
    <source>
        <strain evidence="6 7">Walvis Bay</strain>
    </source>
</reference>
<accession>F3YTU4</accession>